<name>A0ABQ3VX55_9LACO</name>
<evidence type="ECO:0000256" key="6">
    <source>
        <dbReference type="ARBA" id="ARBA00022840"/>
    </source>
</evidence>
<dbReference type="SUPFAM" id="SSF53623">
    <property type="entry name" value="MurD-like peptide ligases, catalytic domain"/>
    <property type="match status" value="1"/>
</dbReference>
<evidence type="ECO:0000256" key="3">
    <source>
        <dbReference type="ARBA" id="ARBA00022598"/>
    </source>
</evidence>
<keyword evidence="5 10" id="KW-0547">Nucleotide-binding</keyword>
<dbReference type="PANTHER" id="PTHR11136:SF0">
    <property type="entry name" value="DIHYDROFOLATE SYNTHETASE-RELATED"/>
    <property type="match status" value="1"/>
</dbReference>
<dbReference type="EMBL" id="BNJR01000004">
    <property type="protein sequence ID" value="GHP12812.1"/>
    <property type="molecule type" value="Genomic_DNA"/>
</dbReference>
<evidence type="ECO:0000313" key="14">
    <source>
        <dbReference type="Proteomes" id="UP000604765"/>
    </source>
</evidence>
<dbReference type="InterPro" id="IPR001645">
    <property type="entry name" value="Folylpolyglutamate_synth"/>
</dbReference>
<dbReference type="Pfam" id="PF08245">
    <property type="entry name" value="Mur_ligase_M"/>
    <property type="match status" value="1"/>
</dbReference>
<dbReference type="InterPro" id="IPR004101">
    <property type="entry name" value="Mur_ligase_C"/>
</dbReference>
<evidence type="ECO:0000256" key="4">
    <source>
        <dbReference type="ARBA" id="ARBA00022723"/>
    </source>
</evidence>
<dbReference type="EC" id="6.3.2.17" evidence="2"/>
<dbReference type="InterPro" id="IPR036565">
    <property type="entry name" value="Mur-like_cat_sf"/>
</dbReference>
<dbReference type="Gene3D" id="3.40.1190.10">
    <property type="entry name" value="Mur-like, catalytic domain"/>
    <property type="match status" value="1"/>
</dbReference>
<dbReference type="InterPro" id="IPR013221">
    <property type="entry name" value="Mur_ligase_cen"/>
</dbReference>
<evidence type="ECO:0000259" key="11">
    <source>
        <dbReference type="Pfam" id="PF02875"/>
    </source>
</evidence>
<keyword evidence="3 10" id="KW-0436">Ligase</keyword>
<evidence type="ECO:0000313" key="13">
    <source>
        <dbReference type="EMBL" id="GHP12812.1"/>
    </source>
</evidence>
<evidence type="ECO:0000259" key="12">
    <source>
        <dbReference type="Pfam" id="PF08245"/>
    </source>
</evidence>
<organism evidence="13 14">
    <name type="scientific">Lentilactobacillus fungorum</name>
    <dbReference type="NCBI Taxonomy" id="2201250"/>
    <lineage>
        <taxon>Bacteria</taxon>
        <taxon>Bacillati</taxon>
        <taxon>Bacillota</taxon>
        <taxon>Bacilli</taxon>
        <taxon>Lactobacillales</taxon>
        <taxon>Lactobacillaceae</taxon>
        <taxon>Lentilactobacillus</taxon>
    </lineage>
</organism>
<keyword evidence="6 10" id="KW-0067">ATP-binding</keyword>
<protein>
    <recommendedName>
        <fullName evidence="2">tetrahydrofolate synthase</fullName>
        <ecNumber evidence="2">6.3.2.17</ecNumber>
    </recommendedName>
    <alternativeName>
        <fullName evidence="8">Tetrahydrofolylpolyglutamate synthase</fullName>
    </alternativeName>
</protein>
<evidence type="ECO:0000256" key="7">
    <source>
        <dbReference type="ARBA" id="ARBA00022842"/>
    </source>
</evidence>
<dbReference type="InterPro" id="IPR036615">
    <property type="entry name" value="Mur_ligase_C_dom_sf"/>
</dbReference>
<evidence type="ECO:0000256" key="9">
    <source>
        <dbReference type="ARBA" id="ARBA00047493"/>
    </source>
</evidence>
<evidence type="ECO:0000256" key="1">
    <source>
        <dbReference type="ARBA" id="ARBA00008276"/>
    </source>
</evidence>
<comment type="similarity">
    <text evidence="1 10">Belongs to the folylpolyglutamate synthase family.</text>
</comment>
<keyword evidence="7" id="KW-0460">Magnesium</keyword>
<keyword evidence="14" id="KW-1185">Reference proteome</keyword>
<evidence type="ECO:0000256" key="2">
    <source>
        <dbReference type="ARBA" id="ARBA00013025"/>
    </source>
</evidence>
<dbReference type="PANTHER" id="PTHR11136">
    <property type="entry name" value="FOLYLPOLYGLUTAMATE SYNTHASE-RELATED"/>
    <property type="match status" value="1"/>
</dbReference>
<comment type="caution">
    <text evidence="13">The sequence shown here is derived from an EMBL/GenBank/DDBJ whole genome shotgun (WGS) entry which is preliminary data.</text>
</comment>
<dbReference type="SUPFAM" id="SSF53244">
    <property type="entry name" value="MurD-like peptide ligases, peptide-binding domain"/>
    <property type="match status" value="1"/>
</dbReference>
<dbReference type="Gene3D" id="3.90.190.20">
    <property type="entry name" value="Mur ligase, C-terminal domain"/>
    <property type="match status" value="1"/>
</dbReference>
<sequence length="436" mass="48233">MKTQPFSTFLYDQGDRIALLKKLLRHLDDPDRAFLIIHVCGTNGKGSTAMMINACLTTLGFRVGLFTSPFIGNLTNSIQINNQPIKSADLQAALAQLEQLMKTPEFAHQQLSEFEAQFLAAMNYFATQQVDWVVLECGLGGELDATNAVTTTAYSVFTEIGMDHVGILGNTLEEIVTTKSKIIRPGNTTIIGRQHTKVVNQIIENEADRKKATIIDVASSVQVSPFHLSDSVIHFQVGQDKGQFRFGLTASYQLENVQTVIAWLAHFLKAQRLSIKPDYILNQALSNLTIPGRFETVNHDPLVIVDGAHNLDGITAFVETVNQIFPLQDKLIVVGFLKDKNYSGAVRELTTIPHANFIVTEPQHPTRKLAASELQRSIKEVAGIDSTIINHPITAINTAMNQLQSAKHALVLVVGSFYLLNPIRNYLNKQEGTHHE</sequence>
<dbReference type="Pfam" id="PF02875">
    <property type="entry name" value="Mur_ligase_C"/>
    <property type="match status" value="1"/>
</dbReference>
<proteinExistence type="inferred from homology"/>
<evidence type="ECO:0000256" key="5">
    <source>
        <dbReference type="ARBA" id="ARBA00022741"/>
    </source>
</evidence>
<evidence type="ECO:0000256" key="8">
    <source>
        <dbReference type="ARBA" id="ARBA00030592"/>
    </source>
</evidence>
<accession>A0ABQ3VX55</accession>
<dbReference type="RefSeq" id="WP_203628870.1">
    <property type="nucleotide sequence ID" value="NZ_BNJR01000004.1"/>
</dbReference>
<dbReference type="Proteomes" id="UP000604765">
    <property type="component" value="Unassembled WGS sequence"/>
</dbReference>
<dbReference type="NCBIfam" id="TIGR01499">
    <property type="entry name" value="folC"/>
    <property type="match status" value="1"/>
</dbReference>
<dbReference type="PIRSF" id="PIRSF001563">
    <property type="entry name" value="Folylpolyglu_synth"/>
    <property type="match status" value="1"/>
</dbReference>
<comment type="catalytic activity">
    <reaction evidence="9">
        <text>(6S)-5,6,7,8-tetrahydrofolyl-(gamma-L-Glu)(n) + L-glutamate + ATP = (6S)-5,6,7,8-tetrahydrofolyl-(gamma-L-Glu)(n+1) + ADP + phosphate + H(+)</text>
        <dbReference type="Rhea" id="RHEA:10580"/>
        <dbReference type="Rhea" id="RHEA-COMP:14738"/>
        <dbReference type="Rhea" id="RHEA-COMP:14740"/>
        <dbReference type="ChEBI" id="CHEBI:15378"/>
        <dbReference type="ChEBI" id="CHEBI:29985"/>
        <dbReference type="ChEBI" id="CHEBI:30616"/>
        <dbReference type="ChEBI" id="CHEBI:43474"/>
        <dbReference type="ChEBI" id="CHEBI:141005"/>
        <dbReference type="ChEBI" id="CHEBI:456216"/>
        <dbReference type="EC" id="6.3.2.17"/>
    </reaction>
</comment>
<gene>
    <name evidence="13" type="ORF">YK48G_02370</name>
</gene>
<feature type="domain" description="Mur ligase central" evidence="12">
    <location>
        <begin position="39"/>
        <end position="262"/>
    </location>
</feature>
<feature type="domain" description="Mur ligase C-terminal" evidence="11">
    <location>
        <begin position="292"/>
        <end position="417"/>
    </location>
</feature>
<evidence type="ECO:0000256" key="10">
    <source>
        <dbReference type="PIRNR" id="PIRNR001563"/>
    </source>
</evidence>
<reference evidence="13 14" key="1">
    <citation type="journal article" date="2021" name="Int. J. Syst. Evol. Microbiol.">
        <title>Lentilactobacillus fungorum sp. nov., isolated from spent mushroom substrates.</title>
        <authorList>
            <person name="Tohno M."/>
            <person name="Tanizawa Y."/>
            <person name="Kojima Y."/>
            <person name="Sakamoto M."/>
            <person name="Ohkuma M."/>
            <person name="Kobayashi H."/>
        </authorList>
    </citation>
    <scope>NUCLEOTIDE SEQUENCE [LARGE SCALE GENOMIC DNA]</scope>
    <source>
        <strain evidence="13 14">YK48G</strain>
    </source>
</reference>
<keyword evidence="4" id="KW-0479">Metal-binding</keyword>